<gene>
    <name evidence="16" type="primary">SIZ1_1</name>
    <name evidence="16" type="ORF">CASFOL_002752</name>
</gene>
<evidence type="ECO:0000256" key="7">
    <source>
        <dbReference type="ARBA" id="ARBA00022786"/>
    </source>
</evidence>
<evidence type="ECO:0000256" key="5">
    <source>
        <dbReference type="ARBA" id="ARBA00022723"/>
    </source>
</evidence>
<dbReference type="CDD" id="cd16792">
    <property type="entry name" value="SP-RING_Siz-like"/>
    <property type="match status" value="1"/>
</dbReference>
<evidence type="ECO:0000256" key="11">
    <source>
        <dbReference type="ARBA" id="ARBA00083458"/>
    </source>
</evidence>
<evidence type="ECO:0000256" key="2">
    <source>
        <dbReference type="ARBA" id="ARBA00004718"/>
    </source>
</evidence>
<comment type="caution">
    <text evidence="16">The sequence shown here is derived from an EMBL/GenBank/DDBJ whole genome shotgun (WGS) entry which is preliminary data.</text>
</comment>
<sequence>MDLVASCKDKLTYFRIKELKDVLTQLGLSKQGKKQDLVDRILTVLSDERVSGIWPKKNAVGKEGVAKLVDDTYRKMQVSGAGDMASKSQAISDSPSIKLKEETEDSYQMEKIRCLCGSTLATDSMIKCEDPRCNVWQHIACVLIPEKPMEGVLPNPPDIFYCEICRLSRADPFWVTVAHPLNPVKLNIINVPADGSSPSQSIEKTFQLTRADRDLLSKQEYDVQAWCMLLNDKVMFRMQWPQYADLQINGVPVRAINRPGSQLLGANGRDDGPVITPCTRDGINKIFLGGCDARIFCVGVRIVKRRTLQQVLNMIPKEAEGEHFEDALVRVRRCVGGGAETENADSDSDIEVVADFIPVNLRCPMSGLRMKVAGRFKPCAHMGCFDLEVFVEMNQRSRKWQCPICLKNYSLEKIIIDPYFNRIVSKMRNCEEDVAEIEVKPDGSWRAKAEGGDRRGLGELGLWHLPDGSLCASASAESKPKPELKPIKQEVVGSDSHAGLRLGITKTQNGQWEINKPDNIMQGISPPNRFEEVFENNDNNIIPMSSSATGSGRDCEDASVNQDGGGTLDFSTINGIEYESISININQPNEYNDRTTSAPVRDAEVIVLTDSDEEVEPAGQDVSGIPFPSAQNGIPDSYYENQTLGDNGGNSGLGLFGTNDDDFGMNMWPLPSGSQGGPGFQLFGSDVDVNDALVDMHHGSINCSSPINGYTMTSEAATGSAAVVAESMVAQHSNNTNDGLFDNPLAFSGNDPSLQIFLPTRPPDASAPPSNSRDRGVSNSVGTEDWISLRLGDGAGVRQGESAPTNIVNERQQLRSNDSGLGTLADSGM</sequence>
<dbReference type="EMBL" id="JAVIJP010000005">
    <property type="protein sequence ID" value="KAL3653071.1"/>
    <property type="molecule type" value="Genomic_DNA"/>
</dbReference>
<dbReference type="GO" id="GO:0008270">
    <property type="term" value="F:zinc ion binding"/>
    <property type="evidence" value="ECO:0007669"/>
    <property type="project" value="UniProtKB-KW"/>
</dbReference>
<feature type="compositionally biased region" description="Polar residues" evidence="13">
    <location>
        <begin position="629"/>
        <end position="643"/>
    </location>
</feature>
<dbReference type="Gene3D" id="3.30.40.10">
    <property type="entry name" value="Zinc/RING finger domain, C3HC4 (zinc finger)"/>
    <property type="match status" value="2"/>
</dbReference>
<dbReference type="AlphaFoldDB" id="A0ABD3EFW5"/>
<dbReference type="PANTHER" id="PTHR10782:SF102">
    <property type="entry name" value="E3 SUMO-PROTEIN LIGASE SIZ1"/>
    <property type="match status" value="1"/>
</dbReference>
<reference evidence="17" key="1">
    <citation type="journal article" date="2024" name="IScience">
        <title>Strigolactones Initiate the Formation of Haustorium-like Structures in Castilleja.</title>
        <authorList>
            <person name="Buerger M."/>
            <person name="Peterson D."/>
            <person name="Chory J."/>
        </authorList>
    </citation>
    <scope>NUCLEOTIDE SEQUENCE [LARGE SCALE GENOMIC DNA]</scope>
</reference>
<evidence type="ECO:0000256" key="4">
    <source>
        <dbReference type="ARBA" id="ARBA00022679"/>
    </source>
</evidence>
<dbReference type="SUPFAM" id="SSF57903">
    <property type="entry name" value="FYVE/PHD zinc finger"/>
    <property type="match status" value="1"/>
</dbReference>
<dbReference type="PROSITE" id="PS50800">
    <property type="entry name" value="SAP"/>
    <property type="match status" value="1"/>
</dbReference>
<dbReference type="Gene3D" id="1.10.720.30">
    <property type="entry name" value="SAP domain"/>
    <property type="match status" value="1"/>
</dbReference>
<dbReference type="InterPro" id="IPR001965">
    <property type="entry name" value="Znf_PHD"/>
</dbReference>
<dbReference type="InterPro" id="IPR031141">
    <property type="entry name" value="SIZ1/2_SP-RING"/>
</dbReference>
<organism evidence="16 17">
    <name type="scientific">Castilleja foliolosa</name>
    <dbReference type="NCBI Taxonomy" id="1961234"/>
    <lineage>
        <taxon>Eukaryota</taxon>
        <taxon>Viridiplantae</taxon>
        <taxon>Streptophyta</taxon>
        <taxon>Embryophyta</taxon>
        <taxon>Tracheophyta</taxon>
        <taxon>Spermatophyta</taxon>
        <taxon>Magnoliopsida</taxon>
        <taxon>eudicotyledons</taxon>
        <taxon>Gunneridae</taxon>
        <taxon>Pentapetalae</taxon>
        <taxon>asterids</taxon>
        <taxon>lamiids</taxon>
        <taxon>Lamiales</taxon>
        <taxon>Orobanchaceae</taxon>
        <taxon>Pedicularideae</taxon>
        <taxon>Castillejinae</taxon>
        <taxon>Castilleja</taxon>
    </lineage>
</organism>
<dbReference type="InterPro" id="IPR036361">
    <property type="entry name" value="SAP_dom_sf"/>
</dbReference>
<evidence type="ECO:0000256" key="3">
    <source>
        <dbReference type="ARBA" id="ARBA00005383"/>
    </source>
</evidence>
<dbReference type="SMART" id="SM00513">
    <property type="entry name" value="SAP"/>
    <property type="match status" value="1"/>
</dbReference>
<dbReference type="GO" id="GO:0016874">
    <property type="term" value="F:ligase activity"/>
    <property type="evidence" value="ECO:0007669"/>
    <property type="project" value="UniProtKB-KW"/>
</dbReference>
<dbReference type="PROSITE" id="PS51044">
    <property type="entry name" value="ZF_SP_RING"/>
    <property type="match status" value="1"/>
</dbReference>
<evidence type="ECO:0000313" key="16">
    <source>
        <dbReference type="EMBL" id="KAL3653071.1"/>
    </source>
</evidence>
<evidence type="ECO:0000256" key="10">
    <source>
        <dbReference type="ARBA" id="ARBA00068604"/>
    </source>
</evidence>
<dbReference type="GO" id="GO:0016925">
    <property type="term" value="P:protein sumoylation"/>
    <property type="evidence" value="ECO:0007669"/>
    <property type="project" value="UniProtKB-ARBA"/>
</dbReference>
<evidence type="ECO:0000259" key="15">
    <source>
        <dbReference type="PROSITE" id="PS51044"/>
    </source>
</evidence>
<feature type="domain" description="SAP" evidence="14">
    <location>
        <begin position="11"/>
        <end position="45"/>
    </location>
</feature>
<dbReference type="InterPro" id="IPR013083">
    <property type="entry name" value="Znf_RING/FYVE/PHD"/>
</dbReference>
<dbReference type="GO" id="GO:0005634">
    <property type="term" value="C:nucleus"/>
    <property type="evidence" value="ECO:0007669"/>
    <property type="project" value="UniProtKB-SubCell"/>
</dbReference>
<keyword evidence="4" id="KW-0808">Transferase</keyword>
<keyword evidence="7" id="KW-0833">Ubl conjugation pathway</keyword>
<evidence type="ECO:0000256" key="12">
    <source>
        <dbReference type="PROSITE-ProRule" id="PRU00452"/>
    </source>
</evidence>
<evidence type="ECO:0000256" key="8">
    <source>
        <dbReference type="ARBA" id="ARBA00022833"/>
    </source>
</evidence>
<dbReference type="PANTHER" id="PTHR10782">
    <property type="entry name" value="ZINC FINGER MIZ DOMAIN-CONTAINING PROTEIN"/>
    <property type="match status" value="1"/>
</dbReference>
<dbReference type="InterPro" id="IPR019786">
    <property type="entry name" value="Zinc_finger_PHD-type_CS"/>
</dbReference>
<keyword evidence="17" id="KW-1185">Reference proteome</keyword>
<keyword evidence="6 12" id="KW-0863">Zinc-finger</keyword>
<evidence type="ECO:0000256" key="13">
    <source>
        <dbReference type="SAM" id="MobiDB-lite"/>
    </source>
</evidence>
<evidence type="ECO:0000256" key="6">
    <source>
        <dbReference type="ARBA" id="ARBA00022771"/>
    </source>
</evidence>
<dbReference type="SMART" id="SM00249">
    <property type="entry name" value="PHD"/>
    <property type="match status" value="1"/>
</dbReference>
<dbReference type="PROSITE" id="PS01359">
    <property type="entry name" value="ZF_PHD_1"/>
    <property type="match status" value="1"/>
</dbReference>
<dbReference type="SUPFAM" id="SSF68906">
    <property type="entry name" value="SAP domain"/>
    <property type="match status" value="1"/>
</dbReference>
<dbReference type="Pfam" id="PF02037">
    <property type="entry name" value="SAP"/>
    <property type="match status" value="1"/>
</dbReference>
<keyword evidence="5" id="KW-0479">Metal-binding</keyword>
<dbReference type="GO" id="GO:0019789">
    <property type="term" value="F:SUMO transferase activity"/>
    <property type="evidence" value="ECO:0007669"/>
    <property type="project" value="UniProtKB-ARBA"/>
</dbReference>
<evidence type="ECO:0000256" key="9">
    <source>
        <dbReference type="ARBA" id="ARBA00023242"/>
    </source>
</evidence>
<dbReference type="Pfam" id="PF02891">
    <property type="entry name" value="zf-MIZ"/>
    <property type="match status" value="1"/>
</dbReference>
<evidence type="ECO:0000259" key="14">
    <source>
        <dbReference type="PROSITE" id="PS50800"/>
    </source>
</evidence>
<dbReference type="InterPro" id="IPR003034">
    <property type="entry name" value="SAP_dom"/>
</dbReference>
<dbReference type="InterPro" id="IPR011011">
    <property type="entry name" value="Znf_FYVE_PHD"/>
</dbReference>
<keyword evidence="9" id="KW-0539">Nucleus</keyword>
<proteinExistence type="inferred from homology"/>
<feature type="region of interest" description="Disordered" evidence="13">
    <location>
        <begin position="546"/>
        <end position="566"/>
    </location>
</feature>
<protein>
    <recommendedName>
        <fullName evidence="10">E3 SUMO-protein ligase SIZ1</fullName>
    </recommendedName>
    <alternativeName>
        <fullName evidence="11">E3 SUMO-protein transferase SIZ1</fullName>
    </alternativeName>
</protein>
<dbReference type="FunFam" id="3.30.40.10:FF:000241">
    <property type="entry name" value="E3 SUMO-protein ligase SIZ2"/>
    <property type="match status" value="1"/>
</dbReference>
<name>A0ABD3EFW5_9LAMI</name>
<feature type="region of interest" description="Disordered" evidence="13">
    <location>
        <begin position="615"/>
        <end position="653"/>
    </location>
</feature>
<comment type="pathway">
    <text evidence="2">Protein modification; protein sumoylation.</text>
</comment>
<accession>A0ABD3EFW5</accession>
<evidence type="ECO:0000256" key="1">
    <source>
        <dbReference type="ARBA" id="ARBA00004123"/>
    </source>
</evidence>
<keyword evidence="16" id="KW-0436">Ligase</keyword>
<dbReference type="Proteomes" id="UP001632038">
    <property type="component" value="Unassembled WGS sequence"/>
</dbReference>
<dbReference type="InterPro" id="IPR004181">
    <property type="entry name" value="Znf_MIZ"/>
</dbReference>
<dbReference type="FunFam" id="1.10.720.30:FF:000014">
    <property type="entry name" value="E3 SUMO-protein ligase SIZ1"/>
    <property type="match status" value="1"/>
</dbReference>
<evidence type="ECO:0000313" key="17">
    <source>
        <dbReference type="Proteomes" id="UP001632038"/>
    </source>
</evidence>
<comment type="similarity">
    <text evidence="3">Belongs to the PIAS family.</text>
</comment>
<feature type="domain" description="SP-RING-type" evidence="15">
    <location>
        <begin position="346"/>
        <end position="429"/>
    </location>
</feature>
<keyword evidence="8" id="KW-0862">Zinc</keyword>
<dbReference type="CDD" id="cd15570">
    <property type="entry name" value="PHD_Bye1p_SIZ1_like"/>
    <property type="match status" value="1"/>
</dbReference>
<feature type="region of interest" description="Disordered" evidence="13">
    <location>
        <begin position="752"/>
        <end position="781"/>
    </location>
</feature>
<comment type="subcellular location">
    <subcellularLocation>
        <location evidence="1">Nucleus</location>
    </subcellularLocation>
</comment>